<evidence type="ECO:0000313" key="4">
    <source>
        <dbReference type="Proteomes" id="UP000292507"/>
    </source>
</evidence>
<feature type="transmembrane region" description="Helical" evidence="2">
    <location>
        <begin position="163"/>
        <end position="182"/>
    </location>
</feature>
<reference evidence="3 4" key="1">
    <citation type="submission" date="2019-02" db="EMBL/GenBank/DDBJ databases">
        <title>Sequencing the genomes of 1000 actinobacteria strains.</title>
        <authorList>
            <person name="Klenk H.-P."/>
        </authorList>
    </citation>
    <scope>NUCLEOTIDE SEQUENCE [LARGE SCALE GENOMIC DNA]</scope>
    <source>
        <strain evidence="3 4">DSM 44509</strain>
    </source>
</reference>
<feature type="compositionally biased region" description="Pro residues" evidence="1">
    <location>
        <begin position="20"/>
        <end position="31"/>
    </location>
</feature>
<organism evidence="3 4">
    <name type="scientific">Blastococcus saxobsidens</name>
    <dbReference type="NCBI Taxonomy" id="138336"/>
    <lineage>
        <taxon>Bacteria</taxon>
        <taxon>Bacillati</taxon>
        <taxon>Actinomycetota</taxon>
        <taxon>Actinomycetes</taxon>
        <taxon>Geodermatophilales</taxon>
        <taxon>Geodermatophilaceae</taxon>
        <taxon>Blastococcus</taxon>
    </lineage>
</organism>
<evidence type="ECO:0000256" key="1">
    <source>
        <dbReference type="SAM" id="MobiDB-lite"/>
    </source>
</evidence>
<keyword evidence="2" id="KW-0472">Membrane</keyword>
<dbReference type="Proteomes" id="UP000292507">
    <property type="component" value="Unassembled WGS sequence"/>
</dbReference>
<dbReference type="OrthoDB" id="5196329at2"/>
<feature type="transmembrane region" description="Helical" evidence="2">
    <location>
        <begin position="84"/>
        <end position="116"/>
    </location>
</feature>
<keyword evidence="2" id="KW-1133">Transmembrane helix</keyword>
<feature type="transmembrane region" description="Helical" evidence="2">
    <location>
        <begin position="202"/>
        <end position="222"/>
    </location>
</feature>
<name>A0A4Q7Y3H1_9ACTN</name>
<feature type="region of interest" description="Disordered" evidence="1">
    <location>
        <begin position="1"/>
        <end position="33"/>
    </location>
</feature>
<evidence type="ECO:0000256" key="2">
    <source>
        <dbReference type="SAM" id="Phobius"/>
    </source>
</evidence>
<dbReference type="EMBL" id="SHKV01000001">
    <property type="protein sequence ID" value="RZU31407.1"/>
    <property type="molecule type" value="Genomic_DNA"/>
</dbReference>
<accession>A0A4Q7Y3H1</accession>
<feature type="transmembrane region" description="Helical" evidence="2">
    <location>
        <begin position="136"/>
        <end position="156"/>
    </location>
</feature>
<keyword evidence="2" id="KW-0812">Transmembrane</keyword>
<comment type="caution">
    <text evidence="3">The sequence shown here is derived from an EMBL/GenBank/DDBJ whole genome shotgun (WGS) entry which is preliminary data.</text>
</comment>
<protein>
    <submittedName>
        <fullName evidence="3">Uncharacterized protein</fullName>
    </submittedName>
</protein>
<evidence type="ECO:0000313" key="3">
    <source>
        <dbReference type="EMBL" id="RZU31407.1"/>
    </source>
</evidence>
<keyword evidence="4" id="KW-1185">Reference proteome</keyword>
<gene>
    <name evidence="3" type="ORF">BKA19_1066</name>
</gene>
<dbReference type="RefSeq" id="WP_104529997.1">
    <property type="nucleotide sequence ID" value="NZ_POQT01000038.1"/>
</dbReference>
<dbReference type="AlphaFoldDB" id="A0A4Q7Y3H1"/>
<sequence>MSAPRDPWADPSTQAEPGYAGPPPTAPPPGYGPSYGWAPPAPYGAPAPYGVPHGPPYGPPPPYPPYGPPAWATRPRGPQRPGQVVGAAVLSFVQGALVTIASLYVWFFASIAGLAVEQNPGAAPAMAHEFTRLGSTLSIIQLGTVVLLVVGGILALTRRSRVAFLTVIAAHAIQVGLALYWLMRLGDLLGPAAAAEGIGGVLGVFALFFSALPLVALGLLLIGTGRRWFTAPQG</sequence>
<proteinExistence type="predicted"/>